<accession>A0AAV2VRI6</accession>
<dbReference type="PROSITE" id="PS01137">
    <property type="entry name" value="TATD_1"/>
    <property type="match status" value="1"/>
</dbReference>
<dbReference type="GO" id="GO:0005829">
    <property type="term" value="C:cytosol"/>
    <property type="evidence" value="ECO:0007669"/>
    <property type="project" value="TreeGrafter"/>
</dbReference>
<dbReference type="CDD" id="cd01310">
    <property type="entry name" value="TatD_DNAse"/>
    <property type="match status" value="1"/>
</dbReference>
<keyword evidence="3" id="KW-0378">Hydrolase</keyword>
<comment type="caution">
    <text evidence="5">The sequence shown here is derived from an EMBL/GenBank/DDBJ whole genome shotgun (WGS) entry which is preliminary data.</text>
</comment>
<reference evidence="5 6" key="1">
    <citation type="journal article" date="2013" name="ISME J.">
        <title>Comparative genomics of pathogenic lineages of Vibrio nigripulchritudo identifies virulence-associated traits.</title>
        <authorList>
            <person name="Goudenege D."/>
            <person name="Labreuche Y."/>
            <person name="Krin E."/>
            <person name="Ansquer D."/>
            <person name="Mangenot S."/>
            <person name="Calteau A."/>
            <person name="Medigue C."/>
            <person name="Mazel D."/>
            <person name="Polz M.F."/>
            <person name="Le Roux F."/>
        </authorList>
    </citation>
    <scope>NUCLEOTIDE SEQUENCE [LARGE SCALE GENOMIC DNA]</scope>
    <source>
        <strain evidence="5 6">SOn1</strain>
    </source>
</reference>
<dbReference type="RefSeq" id="WP_022612141.1">
    <property type="nucleotide sequence ID" value="NZ_LK391965.1"/>
</dbReference>
<evidence type="ECO:0000313" key="5">
    <source>
        <dbReference type="EMBL" id="CCO47281.1"/>
    </source>
</evidence>
<dbReference type="EMBL" id="CAOF01000118">
    <property type="protein sequence ID" value="CCO47281.1"/>
    <property type="molecule type" value="Genomic_DNA"/>
</dbReference>
<dbReference type="PANTHER" id="PTHR46124">
    <property type="entry name" value="D-AMINOACYL-TRNA DEACYLASE"/>
    <property type="match status" value="1"/>
</dbReference>
<dbReference type="Pfam" id="PF01026">
    <property type="entry name" value="TatD_DNase"/>
    <property type="match status" value="1"/>
</dbReference>
<gene>
    <name evidence="5" type="ORF">VIBNISOn1_280050</name>
</gene>
<dbReference type="InterPro" id="IPR018228">
    <property type="entry name" value="DNase_TatD-rel_CS"/>
</dbReference>
<feature type="binding site" evidence="4">
    <location>
        <position position="205"/>
    </location>
    <ligand>
        <name>a divalent metal cation</name>
        <dbReference type="ChEBI" id="CHEBI:60240"/>
        <label>1</label>
    </ligand>
</feature>
<dbReference type="GO" id="GO:0046872">
    <property type="term" value="F:metal ion binding"/>
    <property type="evidence" value="ECO:0007669"/>
    <property type="project" value="UniProtKB-KW"/>
</dbReference>
<evidence type="ECO:0000256" key="3">
    <source>
        <dbReference type="ARBA" id="ARBA00022801"/>
    </source>
</evidence>
<feature type="binding site" evidence="4">
    <location>
        <position position="155"/>
    </location>
    <ligand>
        <name>a divalent metal cation</name>
        <dbReference type="ChEBI" id="CHEBI:60240"/>
        <label>2</label>
    </ligand>
</feature>
<feature type="binding site" evidence="4">
    <location>
        <position position="10"/>
    </location>
    <ligand>
        <name>a divalent metal cation</name>
        <dbReference type="ChEBI" id="CHEBI:60240"/>
        <label>1</label>
    </ligand>
</feature>
<dbReference type="SUPFAM" id="SSF51556">
    <property type="entry name" value="Metallo-dependent hydrolases"/>
    <property type="match status" value="1"/>
</dbReference>
<proteinExistence type="inferred from homology"/>
<dbReference type="GO" id="GO:0016788">
    <property type="term" value="F:hydrolase activity, acting on ester bonds"/>
    <property type="evidence" value="ECO:0007669"/>
    <property type="project" value="InterPro"/>
</dbReference>
<dbReference type="Proteomes" id="UP000018211">
    <property type="component" value="Unassembled WGS sequence"/>
</dbReference>
<feature type="binding site" evidence="4">
    <location>
        <position position="131"/>
    </location>
    <ligand>
        <name>a divalent metal cation</name>
        <dbReference type="ChEBI" id="CHEBI:60240"/>
        <label>2</label>
    </ligand>
</feature>
<dbReference type="PIRSF" id="PIRSF005902">
    <property type="entry name" value="DNase_TatD"/>
    <property type="match status" value="1"/>
</dbReference>
<dbReference type="AlphaFoldDB" id="A0AAV2VRI6"/>
<keyword evidence="2 4" id="KW-0479">Metal-binding</keyword>
<dbReference type="InterPro" id="IPR032466">
    <property type="entry name" value="Metal_Hydrolase"/>
</dbReference>
<evidence type="ECO:0000256" key="4">
    <source>
        <dbReference type="PIRSR" id="PIRSR005902-1"/>
    </source>
</evidence>
<feature type="binding site" evidence="4">
    <location>
        <position position="8"/>
    </location>
    <ligand>
        <name>a divalent metal cation</name>
        <dbReference type="ChEBI" id="CHEBI:60240"/>
        <label>1</label>
    </ligand>
</feature>
<evidence type="ECO:0000256" key="1">
    <source>
        <dbReference type="ARBA" id="ARBA00009275"/>
    </source>
</evidence>
<sequence length="258" mass="28826">MSRLFDTHCHFDFDAFSNTDEALAIAKQSGVARILIPSVGLSNWDKVSELASSYDEIYFSLGLHPYFIDQHLDTHLDLLDDRLSCRGGKCVAVGECGLDFYSGNDTQSKQEALFRGQLELANKHKLPLVLHQRKSHQLMTSTLKKMRFDQGGVIHGFSGSYQQAKDWLNLGFAIGVGGTITYPRAQKTRNTIAQIPIDAMVLETDAPDMPLNGYQGLPNHPKFLPEILECLSELKKRPKQTIAPQLWSKSNLVFGICD</sequence>
<dbReference type="PANTHER" id="PTHR46124:SF3">
    <property type="entry name" value="HYDROLASE"/>
    <property type="match status" value="1"/>
</dbReference>
<feature type="binding site" evidence="4">
    <location>
        <position position="95"/>
    </location>
    <ligand>
        <name>a divalent metal cation</name>
        <dbReference type="ChEBI" id="CHEBI:60240"/>
        <label>1</label>
    </ligand>
</feature>
<organism evidence="5 6">
    <name type="scientific">Vibrio nigripulchritudo SOn1</name>
    <dbReference type="NCBI Taxonomy" id="1238450"/>
    <lineage>
        <taxon>Bacteria</taxon>
        <taxon>Pseudomonadati</taxon>
        <taxon>Pseudomonadota</taxon>
        <taxon>Gammaproteobacteria</taxon>
        <taxon>Vibrionales</taxon>
        <taxon>Vibrionaceae</taxon>
        <taxon>Vibrio</taxon>
    </lineage>
</organism>
<dbReference type="FunFam" id="3.20.20.140:FF:000005">
    <property type="entry name" value="TatD family hydrolase"/>
    <property type="match status" value="1"/>
</dbReference>
<comment type="similarity">
    <text evidence="1">Belongs to the metallo-dependent hydrolases superfamily. TatD-type hydrolase family.</text>
</comment>
<protein>
    <submittedName>
        <fullName evidence="5">Deoxyribonuclease, TatD Mg-dependent</fullName>
    </submittedName>
</protein>
<dbReference type="Gene3D" id="3.20.20.140">
    <property type="entry name" value="Metal-dependent hydrolases"/>
    <property type="match status" value="1"/>
</dbReference>
<evidence type="ECO:0000256" key="2">
    <source>
        <dbReference type="ARBA" id="ARBA00022723"/>
    </source>
</evidence>
<dbReference type="InterPro" id="IPR001130">
    <property type="entry name" value="TatD-like"/>
</dbReference>
<name>A0AAV2VRI6_9VIBR</name>
<evidence type="ECO:0000313" key="6">
    <source>
        <dbReference type="Proteomes" id="UP000018211"/>
    </source>
</evidence>